<name>A0A0A0RPS6_9CAUD</name>
<organism evidence="1 2">
    <name type="scientific">Bacillus phage Moonbeam</name>
    <dbReference type="NCBI Taxonomy" id="1540091"/>
    <lineage>
        <taxon>Viruses</taxon>
        <taxon>Duplodnaviria</taxon>
        <taxon>Heunggongvirae</taxon>
        <taxon>Uroviricota</taxon>
        <taxon>Caudoviricetes</taxon>
        <taxon>Herelleviridae</taxon>
        <taxon>Bastillevirinae</taxon>
        <taxon>Moonbeamvirus</taxon>
        <taxon>Moonbeamvirus moonbeam</taxon>
    </lineage>
</organism>
<evidence type="ECO:0000313" key="2">
    <source>
        <dbReference type="Proteomes" id="UP000030207"/>
    </source>
</evidence>
<sequence>MNMEQRERWERITNRATLKNLGFNTNLLTDEQITTIYIEAGEQFYTHMSNIDNMSGEEYLHFARFFIWRVYKQEQA</sequence>
<keyword evidence="2" id="KW-1185">Reference proteome</keyword>
<dbReference type="GeneID" id="24608206"/>
<dbReference type="RefSeq" id="YP_009151794.1">
    <property type="nucleotide sequence ID" value="NC_027374.1"/>
</dbReference>
<gene>
    <name evidence="1" type="ORF">CPT_Moonbeam231</name>
</gene>
<dbReference type="Proteomes" id="UP000030207">
    <property type="component" value="Segment"/>
</dbReference>
<evidence type="ECO:0000313" key="1">
    <source>
        <dbReference type="EMBL" id="AIW03629.1"/>
    </source>
</evidence>
<accession>A0A0A0RPS6</accession>
<reference evidence="1 2" key="1">
    <citation type="submission" date="2014-07" db="EMBL/GenBank/DDBJ databases">
        <title>Complete Genome of Bacillus megaterium Myophage Moonbeam.</title>
        <authorList>
            <person name="Cadungog J.N."/>
            <person name="Khatemi B.E."/>
            <person name="Hernandez A.C."/>
            <person name="Everett G.F.K."/>
        </authorList>
    </citation>
    <scope>NUCLEOTIDE SEQUENCE [LARGE SCALE GENOMIC DNA]</scope>
</reference>
<protein>
    <submittedName>
        <fullName evidence="1">Uncharacterized protein</fullName>
    </submittedName>
</protein>
<proteinExistence type="predicted"/>
<dbReference type="EMBL" id="KM236246">
    <property type="protein sequence ID" value="AIW03629.1"/>
    <property type="molecule type" value="Genomic_DNA"/>
</dbReference>
<dbReference type="KEGG" id="vg:24608206"/>